<dbReference type="Proteomes" id="UP000308600">
    <property type="component" value="Unassembled WGS sequence"/>
</dbReference>
<evidence type="ECO:0000313" key="1">
    <source>
        <dbReference type="EMBL" id="TFK61373.1"/>
    </source>
</evidence>
<evidence type="ECO:0000313" key="2">
    <source>
        <dbReference type="Proteomes" id="UP000308600"/>
    </source>
</evidence>
<name>A0ACD3A666_9AGAR</name>
<keyword evidence="1" id="KW-0575">Peroxidase</keyword>
<proteinExistence type="predicted"/>
<dbReference type="EMBL" id="ML208666">
    <property type="protein sequence ID" value="TFK61373.1"/>
    <property type="molecule type" value="Genomic_DNA"/>
</dbReference>
<keyword evidence="2" id="KW-1185">Reference proteome</keyword>
<organism evidence="1 2">
    <name type="scientific">Pluteus cervinus</name>
    <dbReference type="NCBI Taxonomy" id="181527"/>
    <lineage>
        <taxon>Eukaryota</taxon>
        <taxon>Fungi</taxon>
        <taxon>Dikarya</taxon>
        <taxon>Basidiomycota</taxon>
        <taxon>Agaricomycotina</taxon>
        <taxon>Agaricomycetes</taxon>
        <taxon>Agaricomycetidae</taxon>
        <taxon>Agaricales</taxon>
        <taxon>Pluteineae</taxon>
        <taxon>Pluteaceae</taxon>
        <taxon>Pluteus</taxon>
    </lineage>
</organism>
<accession>A0ACD3A666</accession>
<protein>
    <submittedName>
        <fullName evidence="1">Heme peroxidase</fullName>
    </submittedName>
</protein>
<keyword evidence="1" id="KW-0560">Oxidoreductase</keyword>
<sequence>MSAQLFSQVLDATYLPKRPLPVAPDGRYDWQANSDGFLSPERHSGATNLFNKAEAHASKPLKINAADVHAFVDQAINPSEVDDRKNVLAKGFDILSRLPQTNRIAKKLSDNAVELFYNTVPHPPATLLGTEYNHREANGRGNNIFEPSLGEAGTPYARSVQAKYCLDQTALPDAGLIFDTLLRRDKPVEHPGGNSSLTFAFAALITHSLFRTDRRDTNLNATSSYLDLSPLYGINKEAEGQIRDTSSGRGLLHPDTFSEERLIFLPPAPNALLVVLSRNHNYIAQKLLQINEHGRWTDPPPTDLQKRAEQDEELFQTAKLVNCGQFMGLVMDDYVAGFLGMAEGNAWNVPAFNLIKKRDGSVVHRGQGNHCSVEFNLLYRWHATTSAKDEKYIEESFDEKFKPLNLSSEQITFKDFVQVFTKEVITLYKTAPKDRVFGGLKRGPDGRFNDDDIAKILQDATDDPANSYGARSIPACMRALEVGGIEQARHWGVCTMNEFREFLGLKRFTTFEEWNKDPEIAEAARRLYVHIDNLELYPGLQCEELMGLSYGLRFAAGYTMTRAVLGDAIALVRGDRFATASFSPAHLTTWGFQDCQRDPLNGGGGGQLPKLLSRHLPRHYPFFSVYTCFPLFTPKTMEASLTKQGIADKYKPPGPANLPIATRLPPRQLPKVIHTFKAINTVFSDPARFKVVYQLSALGDGYGFMMGFDDPKKHDPDRALAFHALLPSKTALDEYRIWYRDQTIKRIEENSWSYHNIPGTCIDVVNDVINATAVHWATDRLCGLPVKTKENPTGIFTVQEVYDMLSVIFDLTILGIFDNEHGFARREKTTRARDILEGVVTQSFYRAAPRTVPETEKFQSRVMGTFLPKDPQPCDPFLRRLADTGRKVNELVATVIGFAVGQSVNYAQAAVQVVDFYLDKERDEERNVIVELAQRDDDASIELLRGYTREAMRLNPQFTGLWRASAVAITIEQGSGRPPVQLQPRDLIWGSFRNAHLNPDDFPHPTVVDPTRPASSYNLNGAGFHCCVGADSSVQTIAEILKVLFKLKNLRRAPGNAGKLAKFKEVIDETETVRYIRPDGKISNWPGSMILMYDEVGTRPQRPVPDVNNTTSLPILDKAQEYLPNSAQEYLPHLRAAFQTGVSVFGVLTAVARALRETRGRAKA</sequence>
<gene>
    <name evidence="1" type="ORF">BDN72DRAFT_849740</name>
</gene>
<reference evidence="1 2" key="1">
    <citation type="journal article" date="2019" name="Nat. Ecol. Evol.">
        <title>Megaphylogeny resolves global patterns of mushroom evolution.</title>
        <authorList>
            <person name="Varga T."/>
            <person name="Krizsan K."/>
            <person name="Foldi C."/>
            <person name="Dima B."/>
            <person name="Sanchez-Garcia M."/>
            <person name="Sanchez-Ramirez S."/>
            <person name="Szollosi G.J."/>
            <person name="Szarkandi J.G."/>
            <person name="Papp V."/>
            <person name="Albert L."/>
            <person name="Andreopoulos W."/>
            <person name="Angelini C."/>
            <person name="Antonin V."/>
            <person name="Barry K.W."/>
            <person name="Bougher N.L."/>
            <person name="Buchanan P."/>
            <person name="Buyck B."/>
            <person name="Bense V."/>
            <person name="Catcheside P."/>
            <person name="Chovatia M."/>
            <person name="Cooper J."/>
            <person name="Damon W."/>
            <person name="Desjardin D."/>
            <person name="Finy P."/>
            <person name="Geml J."/>
            <person name="Haridas S."/>
            <person name="Hughes K."/>
            <person name="Justo A."/>
            <person name="Karasinski D."/>
            <person name="Kautmanova I."/>
            <person name="Kiss B."/>
            <person name="Kocsube S."/>
            <person name="Kotiranta H."/>
            <person name="LaButti K.M."/>
            <person name="Lechner B.E."/>
            <person name="Liimatainen K."/>
            <person name="Lipzen A."/>
            <person name="Lukacs Z."/>
            <person name="Mihaltcheva S."/>
            <person name="Morgado L.N."/>
            <person name="Niskanen T."/>
            <person name="Noordeloos M.E."/>
            <person name="Ohm R.A."/>
            <person name="Ortiz-Santana B."/>
            <person name="Ovrebo C."/>
            <person name="Racz N."/>
            <person name="Riley R."/>
            <person name="Savchenko A."/>
            <person name="Shiryaev A."/>
            <person name="Soop K."/>
            <person name="Spirin V."/>
            <person name="Szebenyi C."/>
            <person name="Tomsovsky M."/>
            <person name="Tulloss R.E."/>
            <person name="Uehling J."/>
            <person name="Grigoriev I.V."/>
            <person name="Vagvolgyi C."/>
            <person name="Papp T."/>
            <person name="Martin F.M."/>
            <person name="Miettinen O."/>
            <person name="Hibbett D.S."/>
            <person name="Nagy L.G."/>
        </authorList>
    </citation>
    <scope>NUCLEOTIDE SEQUENCE [LARGE SCALE GENOMIC DNA]</scope>
    <source>
        <strain evidence="1 2">NL-1719</strain>
    </source>
</reference>